<dbReference type="RefSeq" id="WP_082733464.1">
    <property type="nucleotide sequence ID" value="NZ_CP073910.1"/>
</dbReference>
<dbReference type="AlphaFoldDB" id="A0A975KA22"/>
<protein>
    <submittedName>
        <fullName evidence="2">Phosphoadenosine phosphosulfate reductase family protein</fullName>
    </submittedName>
</protein>
<proteinExistence type="predicted"/>
<dbReference type="EMBL" id="CP073910">
    <property type="protein sequence ID" value="QUT07583.1"/>
    <property type="molecule type" value="Genomic_DNA"/>
</dbReference>
<dbReference type="GO" id="GO:0003824">
    <property type="term" value="F:catalytic activity"/>
    <property type="evidence" value="ECO:0007669"/>
    <property type="project" value="InterPro"/>
</dbReference>
<name>A0A975KA22_9SPHN</name>
<dbReference type="SUPFAM" id="SSF52402">
    <property type="entry name" value="Adenine nucleotide alpha hydrolases-like"/>
    <property type="match status" value="1"/>
</dbReference>
<organism evidence="2 3">
    <name type="scientific">Sphingobium phenoxybenzoativorans</name>
    <dbReference type="NCBI Taxonomy" id="1592790"/>
    <lineage>
        <taxon>Bacteria</taxon>
        <taxon>Pseudomonadati</taxon>
        <taxon>Pseudomonadota</taxon>
        <taxon>Alphaproteobacteria</taxon>
        <taxon>Sphingomonadales</taxon>
        <taxon>Sphingomonadaceae</taxon>
        <taxon>Sphingobium</taxon>
    </lineage>
</organism>
<accession>A0A975KA22</accession>
<dbReference type="Pfam" id="PF01507">
    <property type="entry name" value="PAPS_reduct"/>
    <property type="match status" value="1"/>
</dbReference>
<dbReference type="Proteomes" id="UP000681425">
    <property type="component" value="Chromosome"/>
</dbReference>
<dbReference type="KEGG" id="spph:KFK14_09395"/>
<sequence>MGLPLSSVRPLGGRDLDVAVDDLIIDAIACGAWFAFNLSGGKDSTASAQTVIALLDHMGHPRARRIAIHADLGRAEWRSTPATVAVIARRLGLPLVVVRRGAGDMVARWEQRFANGCRRYENLELYHLIGPWSQANKRFCTSELKAQVIGPALARRFRGEKVVSVIGLRRAESHGRRDTPISRLDVRFAKPGNAAGTRMINWYPGVDWTADDVFAVHAHHDLPLHEAYCRFGATRLSCAFCVLASAHDLAAASDADDNRDLYRHLVGMEAASTFSFQPGRWLADVAPRLLTPSLHRDIVQAKADAVERRAIEAAMPPGLRFVKGKPPRLPTLDEAKAVAAARAGILSRHGLDNHFPDAASVRRRFEELIDAHAA</sequence>
<dbReference type="Gene3D" id="3.40.50.620">
    <property type="entry name" value="HUPs"/>
    <property type="match status" value="1"/>
</dbReference>
<feature type="domain" description="Phosphoadenosine phosphosulphate reductase" evidence="1">
    <location>
        <begin position="36"/>
        <end position="230"/>
    </location>
</feature>
<dbReference type="InterPro" id="IPR002500">
    <property type="entry name" value="PAPS_reduct_dom"/>
</dbReference>
<gene>
    <name evidence="2" type="ORF">KFK14_09395</name>
</gene>
<reference evidence="2" key="1">
    <citation type="submission" date="2021-04" db="EMBL/GenBank/DDBJ databases">
        <title>Isolation of p-tert-butylphenol degrading bacteria Sphingobium phenoxybenzoativorans Tas13 from active sludge.</title>
        <authorList>
            <person name="Li Y."/>
        </authorList>
    </citation>
    <scope>NUCLEOTIDE SEQUENCE</scope>
    <source>
        <strain evidence="2">Tas13</strain>
    </source>
</reference>
<evidence type="ECO:0000313" key="2">
    <source>
        <dbReference type="EMBL" id="QUT07583.1"/>
    </source>
</evidence>
<dbReference type="InterPro" id="IPR014729">
    <property type="entry name" value="Rossmann-like_a/b/a_fold"/>
</dbReference>
<evidence type="ECO:0000313" key="3">
    <source>
        <dbReference type="Proteomes" id="UP000681425"/>
    </source>
</evidence>
<keyword evidence="3" id="KW-1185">Reference proteome</keyword>
<evidence type="ECO:0000259" key="1">
    <source>
        <dbReference type="Pfam" id="PF01507"/>
    </source>
</evidence>